<evidence type="ECO:0000313" key="2">
    <source>
        <dbReference type="EnsemblPlants" id="KQK86055"/>
    </source>
</evidence>
<keyword evidence="3" id="KW-1185">Reference proteome</keyword>
<dbReference type="InParanoid" id="K4ANA5"/>
<reference evidence="3" key="1">
    <citation type="journal article" date="2012" name="Nat. Biotechnol.">
        <title>Reference genome sequence of the model plant Setaria.</title>
        <authorList>
            <person name="Bennetzen J.L."/>
            <person name="Schmutz J."/>
            <person name="Wang H."/>
            <person name="Percifield R."/>
            <person name="Hawkins J."/>
            <person name="Pontaroli A.C."/>
            <person name="Estep M."/>
            <person name="Feng L."/>
            <person name="Vaughn J.N."/>
            <person name="Grimwood J."/>
            <person name="Jenkins J."/>
            <person name="Barry K."/>
            <person name="Lindquist E."/>
            <person name="Hellsten U."/>
            <person name="Deshpande S."/>
            <person name="Wang X."/>
            <person name="Wu X."/>
            <person name="Mitros T."/>
            <person name="Triplett J."/>
            <person name="Yang X."/>
            <person name="Ye C.Y."/>
            <person name="Mauro-Herrera M."/>
            <person name="Wang L."/>
            <person name="Li P."/>
            <person name="Sharma M."/>
            <person name="Sharma R."/>
            <person name="Ronald P.C."/>
            <person name="Panaud O."/>
            <person name="Kellogg E.A."/>
            <person name="Brutnell T.P."/>
            <person name="Doust A.N."/>
            <person name="Tuskan G.A."/>
            <person name="Rokhsar D."/>
            <person name="Devos K.M."/>
        </authorList>
    </citation>
    <scope>NUCLEOTIDE SEQUENCE [LARGE SCALE GENOMIC DNA]</scope>
    <source>
        <strain evidence="3">cv. Yugu1</strain>
    </source>
</reference>
<feature type="compositionally biased region" description="Polar residues" evidence="1">
    <location>
        <begin position="13"/>
        <end position="26"/>
    </location>
</feature>
<evidence type="ECO:0000313" key="3">
    <source>
        <dbReference type="Proteomes" id="UP000004995"/>
    </source>
</evidence>
<dbReference type="Proteomes" id="UP000004995">
    <property type="component" value="Unassembled WGS sequence"/>
</dbReference>
<dbReference type="HOGENOM" id="CLU_2162808_0_0_1"/>
<evidence type="ECO:0000256" key="1">
    <source>
        <dbReference type="SAM" id="MobiDB-lite"/>
    </source>
</evidence>
<accession>K4ANA5</accession>
<organism evidence="2 3">
    <name type="scientific">Setaria italica</name>
    <name type="common">Foxtail millet</name>
    <name type="synonym">Panicum italicum</name>
    <dbReference type="NCBI Taxonomy" id="4555"/>
    <lineage>
        <taxon>Eukaryota</taxon>
        <taxon>Viridiplantae</taxon>
        <taxon>Streptophyta</taxon>
        <taxon>Embryophyta</taxon>
        <taxon>Tracheophyta</taxon>
        <taxon>Spermatophyta</taxon>
        <taxon>Magnoliopsida</taxon>
        <taxon>Liliopsida</taxon>
        <taxon>Poales</taxon>
        <taxon>Poaceae</taxon>
        <taxon>PACMAD clade</taxon>
        <taxon>Panicoideae</taxon>
        <taxon>Panicodae</taxon>
        <taxon>Paniceae</taxon>
        <taxon>Cenchrinae</taxon>
        <taxon>Setaria</taxon>
    </lineage>
</organism>
<sequence length="111" mass="11904">MRGKADHKYLSQAAPTESGSRSPSAATTRSQLTCILWLPEWKALVTLKRMAVVSCRRSGTRPARTAAEKVGHEASVVSGPRTSRRPVMEVVVLLGWYQPAAKAGPEATSAS</sequence>
<feature type="region of interest" description="Disordered" evidence="1">
    <location>
        <begin position="1"/>
        <end position="26"/>
    </location>
</feature>
<dbReference type="EMBL" id="AGNK02005281">
    <property type="status" value="NOT_ANNOTATED_CDS"/>
    <property type="molecule type" value="Genomic_DNA"/>
</dbReference>
<dbReference type="AlphaFoldDB" id="K4ANA5"/>
<name>K4ANA5_SETIT</name>
<reference evidence="2" key="2">
    <citation type="submission" date="2018-08" db="UniProtKB">
        <authorList>
            <consortium name="EnsemblPlants"/>
        </authorList>
    </citation>
    <scope>IDENTIFICATION</scope>
    <source>
        <strain evidence="2">Yugu1</strain>
    </source>
</reference>
<protein>
    <submittedName>
        <fullName evidence="2">Uncharacterized protein</fullName>
    </submittedName>
</protein>
<dbReference type="EnsemblPlants" id="KQK86055">
    <property type="protein sequence ID" value="KQK86055"/>
    <property type="gene ID" value="SETIT_040402mg"/>
</dbReference>
<proteinExistence type="predicted"/>
<dbReference type="Gramene" id="KQK86055">
    <property type="protein sequence ID" value="KQK86055"/>
    <property type="gene ID" value="SETIT_040402mg"/>
</dbReference>